<dbReference type="InterPro" id="IPR010255">
    <property type="entry name" value="Haem_peroxidase_sf"/>
</dbReference>
<dbReference type="PROSITE" id="PS50292">
    <property type="entry name" value="PEROXIDASE_3"/>
    <property type="match status" value="1"/>
</dbReference>
<evidence type="ECO:0000313" key="2">
    <source>
        <dbReference type="Proteomes" id="UP000675881"/>
    </source>
</evidence>
<proteinExistence type="predicted"/>
<dbReference type="GO" id="GO:0140825">
    <property type="term" value="F:lactoperoxidase activity"/>
    <property type="evidence" value="ECO:0007669"/>
    <property type="project" value="UniProtKB-EC"/>
</dbReference>
<keyword evidence="1" id="KW-0575">Peroxidase</keyword>
<dbReference type="Proteomes" id="UP000675881">
    <property type="component" value="Chromosome 4"/>
</dbReference>
<dbReference type="AlphaFoldDB" id="A0A7R8H7P5"/>
<dbReference type="OrthoDB" id="823504at2759"/>
<name>A0A7R8H7P5_LEPSM</name>
<gene>
    <name evidence="1" type="ORF">LSAA_8515</name>
</gene>
<accession>A0A7R8H7P5</accession>
<dbReference type="GO" id="GO:0006979">
    <property type="term" value="P:response to oxidative stress"/>
    <property type="evidence" value="ECO:0007669"/>
    <property type="project" value="InterPro"/>
</dbReference>
<sequence length="223" mass="25438">MRRVFVFVLFIQYIICFTHNPFQSSNFGNNRYALTSEKSCRFGECQPVKLGSAAKKLSHNDVLHHRTHDKTLTNGIPLCEKSFRSFGNDHLAGNTVAVRFPIFNVTNILAINRTTSGFFLYEHQAPKTEAVTTAKVAIENMIKAKKIHYYRGRGYIESPFRNPRGICNNLKRPIFGSVFTPVQRILKNNYFDGKKCFSMPRRANDGRDLPSARFVLPCPLTIS</sequence>
<dbReference type="SUPFAM" id="SSF48113">
    <property type="entry name" value="Heme-dependent peroxidases"/>
    <property type="match status" value="1"/>
</dbReference>
<reference evidence="1" key="1">
    <citation type="submission" date="2021-02" db="EMBL/GenBank/DDBJ databases">
        <authorList>
            <person name="Bekaert M."/>
        </authorList>
    </citation>
    <scope>NUCLEOTIDE SEQUENCE</scope>
    <source>
        <strain evidence="1">IoA-00</strain>
    </source>
</reference>
<keyword evidence="1" id="KW-0560">Oxidoreductase</keyword>
<protein>
    <submittedName>
        <fullName evidence="1">PXDN</fullName>
        <ecNumber evidence="1">1.11.1.7</ecNumber>
    </submittedName>
</protein>
<dbReference type="Pfam" id="PF03098">
    <property type="entry name" value="An_peroxidase"/>
    <property type="match status" value="1"/>
</dbReference>
<organism evidence="1 2">
    <name type="scientific">Lepeophtheirus salmonis</name>
    <name type="common">Salmon louse</name>
    <name type="synonym">Caligus salmonis</name>
    <dbReference type="NCBI Taxonomy" id="72036"/>
    <lineage>
        <taxon>Eukaryota</taxon>
        <taxon>Metazoa</taxon>
        <taxon>Ecdysozoa</taxon>
        <taxon>Arthropoda</taxon>
        <taxon>Crustacea</taxon>
        <taxon>Multicrustacea</taxon>
        <taxon>Hexanauplia</taxon>
        <taxon>Copepoda</taxon>
        <taxon>Siphonostomatoida</taxon>
        <taxon>Caligidae</taxon>
        <taxon>Lepeophtheirus</taxon>
    </lineage>
</organism>
<evidence type="ECO:0000313" key="1">
    <source>
        <dbReference type="EMBL" id="CAF2924706.1"/>
    </source>
</evidence>
<dbReference type="EMBL" id="HG994583">
    <property type="protein sequence ID" value="CAF2924706.1"/>
    <property type="molecule type" value="Genomic_DNA"/>
</dbReference>
<dbReference type="InterPro" id="IPR037120">
    <property type="entry name" value="Haem_peroxidase_sf_animal"/>
</dbReference>
<dbReference type="InterPro" id="IPR019791">
    <property type="entry name" value="Haem_peroxidase_animal"/>
</dbReference>
<dbReference type="GO" id="GO:0020037">
    <property type="term" value="F:heme binding"/>
    <property type="evidence" value="ECO:0007669"/>
    <property type="project" value="InterPro"/>
</dbReference>
<dbReference type="Gene3D" id="1.10.640.10">
    <property type="entry name" value="Haem peroxidase domain superfamily, animal type"/>
    <property type="match status" value="1"/>
</dbReference>
<keyword evidence="2" id="KW-1185">Reference proteome</keyword>
<dbReference type="EC" id="1.11.1.7" evidence="1"/>